<dbReference type="PANTHER" id="PTHR47955">
    <property type="entry name" value="CYTOCHROME P450 FAMILY 71 PROTEIN"/>
    <property type="match status" value="1"/>
</dbReference>
<keyword evidence="9 12" id="KW-0408">Iron</keyword>
<evidence type="ECO:0000256" key="12">
    <source>
        <dbReference type="PIRSR" id="PIRSR602401-1"/>
    </source>
</evidence>
<dbReference type="GO" id="GO:0016705">
    <property type="term" value="F:oxidoreductase activity, acting on paired donors, with incorporation or reduction of molecular oxygen"/>
    <property type="evidence" value="ECO:0007669"/>
    <property type="project" value="InterPro"/>
</dbReference>
<sequence length="505" mass="57700">MLPLLVLLALPIILFFYFRKHKPKHARNLRPPGPPGLPFIGNFHQFDTQYPHIYLHSLYKLYGPIMSMKLGSRPVVVISSANVVKEIMKSHDLAFSGRPVHVAMHRLSYNGLGIAFISYNDLWKEMRRVLNLHFLSPKQVHLLCPIRKDEVSRMINQIFRDASLSRATNLSQTIDTTVINMICRMALGKSSVDEGFTSRFHELFHDVQRVMAEFCVENYFPWLGWIDKISGMRKKLEKTFRKLDSFYEELIEEHLDKNRPKAMEGDILDILLGLMRDGLSSIPLTMDHIKAILMNILVAGTDANVAVVIWTMTVLMKNPITMKKAQAEIRNLGKKNLIDDNDIASLPYLRAIIKEVFRLYPPAPILVPRETSEKCTINGYEIQPKTLVHINAWAIARDPEFWKDADEFVPERFLESEIDVRGRHPELIPFGIGRRGCPGMTMGMAMVDIMVANLLHAFDWELPPGLKEDDLDFDMMPGLTMPKKNALCLVAKPVIRILGPKVLSP</sequence>
<comment type="similarity">
    <text evidence="3 13">Belongs to the cytochrome P450 family.</text>
</comment>
<dbReference type="PRINTS" id="PR00385">
    <property type="entry name" value="P450"/>
</dbReference>
<feature type="signal peptide" evidence="15">
    <location>
        <begin position="1"/>
        <end position="15"/>
    </location>
</feature>
<dbReference type="InterPro" id="IPR001128">
    <property type="entry name" value="Cyt_P450"/>
</dbReference>
<dbReference type="InterPro" id="IPR017972">
    <property type="entry name" value="Cyt_P450_CS"/>
</dbReference>
<evidence type="ECO:0000256" key="15">
    <source>
        <dbReference type="SAM" id="SignalP"/>
    </source>
</evidence>
<dbReference type="GO" id="GO:0016020">
    <property type="term" value="C:membrane"/>
    <property type="evidence" value="ECO:0007669"/>
    <property type="project" value="UniProtKB-SubCell"/>
</dbReference>
<accession>A0AAW2RYX8</accession>
<evidence type="ECO:0000313" key="16">
    <source>
        <dbReference type="EMBL" id="KAL0385020.1"/>
    </source>
</evidence>
<evidence type="ECO:0000256" key="13">
    <source>
        <dbReference type="RuleBase" id="RU000461"/>
    </source>
</evidence>
<dbReference type="GO" id="GO:0020037">
    <property type="term" value="F:heme binding"/>
    <property type="evidence" value="ECO:0007669"/>
    <property type="project" value="InterPro"/>
</dbReference>
<evidence type="ECO:0000256" key="6">
    <source>
        <dbReference type="ARBA" id="ARBA00022723"/>
    </source>
</evidence>
<dbReference type="AlphaFoldDB" id="A0AAW2RYX8"/>
<gene>
    <name evidence="16" type="ORF">Sradi_2896300</name>
</gene>
<keyword evidence="6 12" id="KW-0479">Metal-binding</keyword>
<evidence type="ECO:0000256" key="1">
    <source>
        <dbReference type="ARBA" id="ARBA00001971"/>
    </source>
</evidence>
<comment type="subcellular location">
    <subcellularLocation>
        <location evidence="2">Membrane</location>
        <topology evidence="2">Single-pass membrane protein</topology>
    </subcellularLocation>
</comment>
<dbReference type="FunFam" id="1.10.630.10:FF:000011">
    <property type="entry name" value="Cytochrome P450 83B1"/>
    <property type="match status" value="1"/>
</dbReference>
<dbReference type="GO" id="GO:0005506">
    <property type="term" value="F:iron ion binding"/>
    <property type="evidence" value="ECO:0007669"/>
    <property type="project" value="InterPro"/>
</dbReference>
<evidence type="ECO:0000256" key="8">
    <source>
        <dbReference type="ARBA" id="ARBA00023002"/>
    </source>
</evidence>
<reference evidence="16" key="1">
    <citation type="submission" date="2020-06" db="EMBL/GenBank/DDBJ databases">
        <authorList>
            <person name="Li T."/>
            <person name="Hu X."/>
            <person name="Zhang T."/>
            <person name="Song X."/>
            <person name="Zhang H."/>
            <person name="Dai N."/>
            <person name="Sheng W."/>
            <person name="Hou X."/>
            <person name="Wei L."/>
        </authorList>
    </citation>
    <scope>NUCLEOTIDE SEQUENCE</scope>
    <source>
        <strain evidence="16">G02</strain>
        <tissue evidence="16">Leaf</tissue>
    </source>
</reference>
<name>A0AAW2RYX8_SESRA</name>
<protein>
    <submittedName>
        <fullName evidence="16">Cytochrome</fullName>
    </submittedName>
</protein>
<feature type="chain" id="PRO_5043520228" evidence="15">
    <location>
        <begin position="16"/>
        <end position="505"/>
    </location>
</feature>
<evidence type="ECO:0000256" key="4">
    <source>
        <dbReference type="ARBA" id="ARBA00022617"/>
    </source>
</evidence>
<keyword evidence="15" id="KW-0732">Signal</keyword>
<dbReference type="Gene3D" id="1.10.630.10">
    <property type="entry name" value="Cytochrome P450"/>
    <property type="match status" value="1"/>
</dbReference>
<dbReference type="GO" id="GO:0004497">
    <property type="term" value="F:monooxygenase activity"/>
    <property type="evidence" value="ECO:0007669"/>
    <property type="project" value="UniProtKB-KW"/>
</dbReference>
<comment type="caution">
    <text evidence="16">The sequence shown here is derived from an EMBL/GenBank/DDBJ whole genome shotgun (WGS) entry which is preliminary data.</text>
</comment>
<keyword evidence="5 14" id="KW-0812">Transmembrane</keyword>
<dbReference type="Pfam" id="PF00067">
    <property type="entry name" value="p450"/>
    <property type="match status" value="1"/>
</dbReference>
<evidence type="ECO:0000256" key="2">
    <source>
        <dbReference type="ARBA" id="ARBA00004167"/>
    </source>
</evidence>
<evidence type="ECO:0000256" key="9">
    <source>
        <dbReference type="ARBA" id="ARBA00023004"/>
    </source>
</evidence>
<evidence type="ECO:0000256" key="5">
    <source>
        <dbReference type="ARBA" id="ARBA00022692"/>
    </source>
</evidence>
<evidence type="ECO:0000256" key="3">
    <source>
        <dbReference type="ARBA" id="ARBA00010617"/>
    </source>
</evidence>
<evidence type="ECO:0000256" key="14">
    <source>
        <dbReference type="SAM" id="Phobius"/>
    </source>
</evidence>
<keyword evidence="7 14" id="KW-1133">Transmembrane helix</keyword>
<evidence type="ECO:0000256" key="11">
    <source>
        <dbReference type="ARBA" id="ARBA00023136"/>
    </source>
</evidence>
<comment type="cofactor">
    <cofactor evidence="1 12">
        <name>heme</name>
        <dbReference type="ChEBI" id="CHEBI:30413"/>
    </cofactor>
</comment>
<keyword evidence="11 14" id="KW-0472">Membrane</keyword>
<dbReference type="PRINTS" id="PR00463">
    <property type="entry name" value="EP450I"/>
</dbReference>
<evidence type="ECO:0000256" key="7">
    <source>
        <dbReference type="ARBA" id="ARBA00022989"/>
    </source>
</evidence>
<feature type="binding site" description="axial binding residue" evidence="12">
    <location>
        <position position="437"/>
    </location>
    <ligand>
        <name>heme</name>
        <dbReference type="ChEBI" id="CHEBI:30413"/>
    </ligand>
    <ligandPart>
        <name>Fe</name>
        <dbReference type="ChEBI" id="CHEBI:18248"/>
    </ligandPart>
</feature>
<dbReference type="SUPFAM" id="SSF48264">
    <property type="entry name" value="Cytochrome P450"/>
    <property type="match status" value="1"/>
</dbReference>
<proteinExistence type="inferred from homology"/>
<keyword evidence="10 13" id="KW-0503">Monooxygenase</keyword>
<keyword evidence="4 12" id="KW-0349">Heme</keyword>
<dbReference type="CDD" id="cd11072">
    <property type="entry name" value="CYP71-like"/>
    <property type="match status" value="1"/>
</dbReference>
<dbReference type="PANTHER" id="PTHR47955:SF22">
    <property type="entry name" value="CYTOCHROME P450 83B1-LIKE"/>
    <property type="match status" value="1"/>
</dbReference>
<feature type="transmembrane region" description="Helical" evidence="14">
    <location>
        <begin position="292"/>
        <end position="315"/>
    </location>
</feature>
<reference evidence="16" key="2">
    <citation type="journal article" date="2024" name="Plant">
        <title>Genomic evolution and insights into agronomic trait innovations of Sesamum species.</title>
        <authorList>
            <person name="Miao H."/>
            <person name="Wang L."/>
            <person name="Qu L."/>
            <person name="Liu H."/>
            <person name="Sun Y."/>
            <person name="Le M."/>
            <person name="Wang Q."/>
            <person name="Wei S."/>
            <person name="Zheng Y."/>
            <person name="Lin W."/>
            <person name="Duan Y."/>
            <person name="Cao H."/>
            <person name="Xiong S."/>
            <person name="Wang X."/>
            <person name="Wei L."/>
            <person name="Li C."/>
            <person name="Ma Q."/>
            <person name="Ju M."/>
            <person name="Zhao R."/>
            <person name="Li G."/>
            <person name="Mu C."/>
            <person name="Tian Q."/>
            <person name="Mei H."/>
            <person name="Zhang T."/>
            <person name="Gao T."/>
            <person name="Zhang H."/>
        </authorList>
    </citation>
    <scope>NUCLEOTIDE SEQUENCE</scope>
    <source>
        <strain evidence="16">G02</strain>
    </source>
</reference>
<organism evidence="16">
    <name type="scientific">Sesamum radiatum</name>
    <name type="common">Black benniseed</name>
    <dbReference type="NCBI Taxonomy" id="300843"/>
    <lineage>
        <taxon>Eukaryota</taxon>
        <taxon>Viridiplantae</taxon>
        <taxon>Streptophyta</taxon>
        <taxon>Embryophyta</taxon>
        <taxon>Tracheophyta</taxon>
        <taxon>Spermatophyta</taxon>
        <taxon>Magnoliopsida</taxon>
        <taxon>eudicotyledons</taxon>
        <taxon>Gunneridae</taxon>
        <taxon>Pentapetalae</taxon>
        <taxon>asterids</taxon>
        <taxon>lamiids</taxon>
        <taxon>Lamiales</taxon>
        <taxon>Pedaliaceae</taxon>
        <taxon>Sesamum</taxon>
    </lineage>
</organism>
<keyword evidence="8 13" id="KW-0560">Oxidoreductase</keyword>
<dbReference type="InterPro" id="IPR002401">
    <property type="entry name" value="Cyt_P450_E_grp-I"/>
</dbReference>
<dbReference type="EMBL" id="JACGWJ010000012">
    <property type="protein sequence ID" value="KAL0385020.1"/>
    <property type="molecule type" value="Genomic_DNA"/>
</dbReference>
<evidence type="ECO:0000256" key="10">
    <source>
        <dbReference type="ARBA" id="ARBA00023033"/>
    </source>
</evidence>
<dbReference type="InterPro" id="IPR036396">
    <property type="entry name" value="Cyt_P450_sf"/>
</dbReference>
<dbReference type="PROSITE" id="PS00086">
    <property type="entry name" value="CYTOCHROME_P450"/>
    <property type="match status" value="1"/>
</dbReference>